<keyword evidence="3" id="KW-1185">Reference proteome</keyword>
<evidence type="ECO:0000313" key="2">
    <source>
        <dbReference type="EMBL" id="MDO6123200.1"/>
    </source>
</evidence>
<feature type="region of interest" description="Disordered" evidence="1">
    <location>
        <begin position="296"/>
        <end position="340"/>
    </location>
</feature>
<evidence type="ECO:0008006" key="4">
    <source>
        <dbReference type="Google" id="ProtNLM"/>
    </source>
</evidence>
<comment type="caution">
    <text evidence="2">The sequence shown here is derived from an EMBL/GenBank/DDBJ whole genome shotgun (WGS) entry which is preliminary data.</text>
</comment>
<sequence length="606" mass="64320">MTDFATLVLAADSRGLVTGEQALDRLATAAEKTERRTAKSLSDVGKAAEQVGKQSAFASQNSRMMAMQLSQVAQQASATGNVLQAIAIQLPDLALGFGPIGIVAGAAAGAVLAYFASYEDGGDANQILKEQEELIRQVADRWGEAAPALQAYIDTLDRAKTAAEDAAAQQVFADEQFRSARDALPDLIVGFDDLTSKLRLAGEEQENIGELERAFQALQEAVESNSDPTDELKNLQTALADAAKSSGIPAIDAFSSSLYSFGNAALTAAGNVETLVKQMSVAQTLSSIRGLNAPLGYENPNIPDPSVEIPTPDRRPLIELDGLPGEFGRKGRKGRKGGKTQTQLYDDIVAAANRRITSLEAEKTAIGLTDEAAAKLLYTTDLFNDAQQKGIDLSGPQREQLTTLAETMARVEEETRQASEAMEFQKDVLHGIFGDLRNALDDGKITWEEFGDIAMGVLDKVIDKIQDDLVDAIVNMNSGTSGGGGFLGGLFSLFGGGGASADPWAGMRVTSFDGGGYTGKRSRSGGMDGKGGFMALLHPDETVIDHTKSSATSNSAGEGRTVIEVRMSADIESRIMQNTARNTVEIVKQNNKNRQEAYTNGDNAYG</sequence>
<accession>A0ABT8XJ56</accession>
<dbReference type="RefSeq" id="WP_244760822.1">
    <property type="nucleotide sequence ID" value="NZ_JALJCJ010000002.1"/>
</dbReference>
<protein>
    <recommendedName>
        <fullName evidence="4">Tail length tape measure protein</fullName>
    </recommendedName>
</protein>
<gene>
    <name evidence="2" type="ORF">GB928_018590</name>
</gene>
<dbReference type="EMBL" id="WHSC02000007">
    <property type="protein sequence ID" value="MDO6123200.1"/>
    <property type="molecule type" value="Genomic_DNA"/>
</dbReference>
<reference evidence="2" key="1">
    <citation type="submission" date="2022-04" db="EMBL/GenBank/DDBJ databases">
        <title>Shinella lacus sp. nov., a novel member of the genus Shinella from water.</title>
        <authorList>
            <person name="Deng Y."/>
        </authorList>
    </citation>
    <scope>NUCLEOTIDE SEQUENCE</scope>
    <source>
        <strain evidence="2">JCM 31239</strain>
    </source>
</reference>
<name>A0ABT8XJ56_9HYPH</name>
<evidence type="ECO:0000256" key="1">
    <source>
        <dbReference type="SAM" id="MobiDB-lite"/>
    </source>
</evidence>
<organism evidence="2 3">
    <name type="scientific">Shinella curvata</name>
    <dbReference type="NCBI Taxonomy" id="1817964"/>
    <lineage>
        <taxon>Bacteria</taxon>
        <taxon>Pseudomonadati</taxon>
        <taxon>Pseudomonadota</taxon>
        <taxon>Alphaproteobacteria</taxon>
        <taxon>Hyphomicrobiales</taxon>
        <taxon>Rhizobiaceae</taxon>
        <taxon>Shinella</taxon>
    </lineage>
</organism>
<dbReference type="Proteomes" id="UP001177080">
    <property type="component" value="Unassembled WGS sequence"/>
</dbReference>
<evidence type="ECO:0000313" key="3">
    <source>
        <dbReference type="Proteomes" id="UP001177080"/>
    </source>
</evidence>
<proteinExistence type="predicted"/>